<dbReference type="InterPro" id="IPR009057">
    <property type="entry name" value="Homeodomain-like_sf"/>
</dbReference>
<feature type="domain" description="HTH CENPB-type" evidence="3">
    <location>
        <begin position="1101"/>
        <end position="1173"/>
    </location>
</feature>
<evidence type="ECO:0000313" key="5">
    <source>
        <dbReference type="EMBL" id="CEL70335.1"/>
    </source>
</evidence>
<dbReference type="Pfam" id="PF09607">
    <property type="entry name" value="BrkDBD"/>
    <property type="match status" value="1"/>
</dbReference>
<feature type="compositionally biased region" description="Basic residues" evidence="2">
    <location>
        <begin position="645"/>
        <end position="658"/>
    </location>
</feature>
<feature type="region of interest" description="Disordered" evidence="2">
    <location>
        <begin position="627"/>
        <end position="881"/>
    </location>
</feature>
<reference evidence="4" key="2">
    <citation type="submission" date="2011-03" db="EMBL/GenBank/DDBJ databases">
        <title>Comparative genomics and transcriptomics of Neospora caninum and Toxoplasma gondii.</title>
        <authorList>
            <person name="Reid A.J."/>
            <person name="Sohal A."/>
            <person name="Harris D."/>
            <person name="Quail M."/>
            <person name="Sanders M."/>
            <person name="Berriman M."/>
            <person name="Wastling J.M."/>
            <person name="Pain A."/>
        </authorList>
    </citation>
    <scope>NUCLEOTIDE SEQUENCE</scope>
    <source>
        <strain evidence="4">Liverpool</strain>
    </source>
</reference>
<accession>F0VPE7</accession>
<reference evidence="5" key="4">
    <citation type="journal article" date="2015" name="PLoS ONE">
        <title>Comprehensive Evaluation of Toxoplasma gondii VEG and Neospora caninum LIV Genomes with Tachyzoite Stage Transcriptome and Proteome Defines Novel Transcript Features.</title>
        <authorList>
            <person name="Ramaprasad A."/>
            <person name="Mourier T."/>
            <person name="Naeem R."/>
            <person name="Malas T.B."/>
            <person name="Moussa E."/>
            <person name="Panigrahi A."/>
            <person name="Vermont S.J."/>
            <person name="Otto T.D."/>
            <person name="Wastling J."/>
            <person name="Pain A."/>
        </authorList>
    </citation>
    <scope>NUCLEOTIDE SEQUENCE</scope>
    <source>
        <strain evidence="5">Liverpool</strain>
    </source>
</reference>
<feature type="region of interest" description="Disordered" evidence="2">
    <location>
        <begin position="934"/>
        <end position="1023"/>
    </location>
</feature>
<feature type="compositionally biased region" description="Low complexity" evidence="2">
    <location>
        <begin position="934"/>
        <end position="946"/>
    </location>
</feature>
<dbReference type="EMBL" id="LN714486">
    <property type="protein sequence ID" value="CEL70335.1"/>
    <property type="molecule type" value="Genomic_DNA"/>
</dbReference>
<feature type="compositionally biased region" description="Low complexity" evidence="2">
    <location>
        <begin position="665"/>
        <end position="692"/>
    </location>
</feature>
<feature type="compositionally biased region" description="Polar residues" evidence="2">
    <location>
        <begin position="371"/>
        <end position="389"/>
    </location>
</feature>
<dbReference type="VEuPathDB" id="ToxoDB:NCLIV_060180"/>
<feature type="compositionally biased region" description="Basic and acidic residues" evidence="2">
    <location>
        <begin position="1295"/>
        <end position="1316"/>
    </location>
</feature>
<feature type="compositionally biased region" description="Polar residues" evidence="2">
    <location>
        <begin position="1"/>
        <end position="10"/>
    </location>
</feature>
<protein>
    <submittedName>
        <fullName evidence="4 5">Pogo transposable element with KRAB domain, related</fullName>
    </submittedName>
</protein>
<dbReference type="InParanoid" id="F0VPE7"/>
<evidence type="ECO:0000256" key="2">
    <source>
        <dbReference type="SAM" id="MobiDB-lite"/>
    </source>
</evidence>
<feature type="region of interest" description="Disordered" evidence="2">
    <location>
        <begin position="1831"/>
        <end position="1888"/>
    </location>
</feature>
<feature type="region of interest" description="Disordered" evidence="2">
    <location>
        <begin position="1783"/>
        <end position="1818"/>
    </location>
</feature>
<dbReference type="GeneID" id="13441006"/>
<feature type="compositionally biased region" description="Low complexity" evidence="2">
    <location>
        <begin position="701"/>
        <end position="720"/>
    </location>
</feature>
<gene>
    <name evidence="5" type="ORF">BN1204_060180</name>
    <name evidence="4" type="ORF">NCLIV_060180</name>
</gene>
<feature type="compositionally biased region" description="Polar residues" evidence="2">
    <location>
        <begin position="1370"/>
        <end position="1391"/>
    </location>
</feature>
<dbReference type="InterPro" id="IPR018586">
    <property type="entry name" value="Brinker_DNA-bd"/>
</dbReference>
<feature type="compositionally biased region" description="Low complexity" evidence="2">
    <location>
        <begin position="983"/>
        <end position="1013"/>
    </location>
</feature>
<feature type="compositionally biased region" description="Basic and acidic residues" evidence="2">
    <location>
        <begin position="1219"/>
        <end position="1229"/>
    </location>
</feature>
<feature type="compositionally biased region" description="Low complexity" evidence="2">
    <location>
        <begin position="1189"/>
        <end position="1202"/>
    </location>
</feature>
<dbReference type="SUPFAM" id="SSF46689">
    <property type="entry name" value="Homeodomain-like"/>
    <property type="match status" value="1"/>
</dbReference>
<feature type="region of interest" description="Disordered" evidence="2">
    <location>
        <begin position="63"/>
        <end position="82"/>
    </location>
</feature>
<dbReference type="Proteomes" id="UP000007494">
    <property type="component" value="Chromosome XI"/>
</dbReference>
<evidence type="ECO:0000256" key="1">
    <source>
        <dbReference type="ARBA" id="ARBA00023125"/>
    </source>
</evidence>
<dbReference type="GO" id="GO:0003677">
    <property type="term" value="F:DNA binding"/>
    <property type="evidence" value="ECO:0007669"/>
    <property type="project" value="UniProtKB-KW"/>
</dbReference>
<feature type="compositionally biased region" description="Basic and acidic residues" evidence="2">
    <location>
        <begin position="1863"/>
        <end position="1880"/>
    </location>
</feature>
<feature type="compositionally biased region" description="Low complexity" evidence="2">
    <location>
        <begin position="826"/>
        <end position="840"/>
    </location>
</feature>
<feature type="compositionally biased region" description="Low complexity" evidence="2">
    <location>
        <begin position="627"/>
        <end position="636"/>
    </location>
</feature>
<name>F0VPE7_NEOCL</name>
<feature type="region of interest" description="Disordered" evidence="2">
    <location>
        <begin position="1"/>
        <end position="45"/>
    </location>
</feature>
<reference evidence="6" key="3">
    <citation type="journal article" date="2012" name="PLoS Pathog.">
        <title>Comparative genomics of the apicomplexan parasites Toxoplasma gondii and Neospora caninum: Coccidia differing in host range and transmission strategy.</title>
        <authorList>
            <person name="Reid A.J."/>
            <person name="Vermont S.J."/>
            <person name="Cotton J.A."/>
            <person name="Harris D."/>
            <person name="Hill-Cawthorne G.A."/>
            <person name="Konen-Waisman S."/>
            <person name="Latham S.M."/>
            <person name="Mourier T."/>
            <person name="Norton R."/>
            <person name="Quail M.A."/>
            <person name="Sanders M."/>
            <person name="Shanmugam D."/>
            <person name="Sohal A."/>
            <person name="Wasmuth J.D."/>
            <person name="Brunk B."/>
            <person name="Grigg M.E."/>
            <person name="Howard J.C."/>
            <person name="Parkinson J."/>
            <person name="Roos D.S."/>
            <person name="Trees A.J."/>
            <person name="Berriman M."/>
            <person name="Pain A."/>
            <person name="Wastling J.M."/>
        </authorList>
    </citation>
    <scope>NUCLEOTIDE SEQUENCE [LARGE SCALE GENOMIC DNA]</scope>
    <source>
        <strain evidence="6">Liverpool</strain>
    </source>
</reference>
<dbReference type="EMBL" id="FR823392">
    <property type="protein sequence ID" value="CBZ55593.1"/>
    <property type="molecule type" value="Genomic_DNA"/>
</dbReference>
<feature type="compositionally biased region" description="Basic and acidic residues" evidence="2">
    <location>
        <begin position="1354"/>
        <end position="1364"/>
    </location>
</feature>
<feature type="compositionally biased region" description="Low complexity" evidence="2">
    <location>
        <begin position="865"/>
        <end position="881"/>
    </location>
</feature>
<dbReference type="Gene3D" id="1.10.10.60">
    <property type="entry name" value="Homeodomain-like"/>
    <property type="match status" value="1"/>
</dbReference>
<dbReference type="OMA" id="AYRIAVW"/>
<dbReference type="PROSITE" id="PS51253">
    <property type="entry name" value="HTH_CENPB"/>
    <property type="match status" value="1"/>
</dbReference>
<feature type="compositionally biased region" description="Basic and acidic residues" evidence="2">
    <location>
        <begin position="323"/>
        <end position="332"/>
    </location>
</feature>
<feature type="compositionally biased region" description="Basic and acidic residues" evidence="2">
    <location>
        <begin position="1541"/>
        <end position="1558"/>
    </location>
</feature>
<dbReference type="SMART" id="SM00674">
    <property type="entry name" value="CENPB"/>
    <property type="match status" value="1"/>
</dbReference>
<proteinExistence type="predicted"/>
<evidence type="ECO:0000313" key="6">
    <source>
        <dbReference type="Proteomes" id="UP000007494"/>
    </source>
</evidence>
<sequence>MAQTASTALDVSSGSGHGVGHLLQRAGSQGTEGVSAAAPSPLNSSLSSSTSVGAPILMSVNGTEASAGSTPRPGFPAAHGHLSSSHPGAAVFFTPNAASDGNAIVAISAPSSLPSVSLPLPSSHVDLSQLHPALSQAHGNAGANASSSSHLLSQIGASSLLLLSSPGPGVSSSGAAGAKGTVPGASVGQGILFPQAGGATLIANPGSAGPSLVALSSAPFSASHPHHAFLAGQGQPPAAWVVDAGGVSFSGPFAVGAPVSGLATGAGALGRRASPQPSPTAFSSSSFSFHSPSFQAVPTHEGGISALAAAIAAVKVEPNAVAEDGRPGEARDTPSGAAPQATENAMGATVEARPPGECTASPTHMGVLPAGSSSPTPVLSSMAVSSSLQPGAGLLVRSGSGSTPSFASAAPHGDPNGAPGSSEGHDETASGSAAQGQACLLPGDGASASGSAVLLSPTGVGSATFEGDMARAEGAQPTGAVSAIFDALNAQCRPGQGQGDQAEASPAVFFAGRQDLASQEASGAVQAGLLSTHPSSQQGLTVVPSPILSASFPSFSSSFTPFPSSALTAVTVERLAALAAVVAGGPAAPGVAPAVAARENLGFLGGAGAVGDTPDAEAAPEAGAAQFAGATGAPGPEGSQAVAGKRPRGRPRGSKNKFPRTANRPTPAAGTASADAAAAGPVSAGPGVDAAPSGAAGPQDAVSAASETAETGAEASADATPAQALATPAKKRRAGVSRKKKTAPGETTTAPGNVEDSGAPGGSGGLGAAEPATAAFLLSVPSLPDGPHDGARLSVSEASGGAPVPPGPETAAGSPSSTSDKDRGVAEPGARAEAPGPEGPACGGSPCGAKPSPSFATLPGSCGDVSVPALSAGSSGGSPNLLEVSALAADSFAGVGLSTASENVEAAQAGGAGSSAVVGDVQATSVVLVPGAAPAAGQRPAGQKPQVEPAMASPLTGAPCCGESRSAETCPPLGGRGERPESASDVSPPLVSPPVASGAAAAPSPGDEGAPAPTLVKADAGDADSRSLSGEALAWRGLGMIKAGGIRKSYSASFKLAVVAAAEGMSSNTKAAKQMGVTESLVRRWRMQKAVLEQLPGEKLSRRGRKHGKYVTLEQQLCLHVCAVQQQEGRILKDTEMRRLASEIAGNLAVSDFKASSTWCFRFKRRWGLDRVQNTQSSAAHAKRHTTVSAGAEASAESAGLLGKPGGAAGAGALGEGDGTGKPDPKKTASLESETAAVDSLAAVIVPEVRGEGEEGGEDEGGRDRAAAGLATNGACPLEPRTLDALPSDAGPRPVDGEARADRSPPRGDSEGDHGDSGLGASAPAAAPGEAGGCGAAASFSFSASVATLPGGGEKSDGARKERQILFPTQMENPGTGTAPAQSLASVSGSFPASAPLTPSAPGSYAFTALPSPHGAGLHDRPGASAVPSRTGEGGVGPFPASFSSGALPLAFLTPALSLMRDERKDSANGDEGPGDAGHERSLAGTESLCLLLPQGANQAEQELALQQKLLELQRQQEALEREIAQHRMQSQAFQRGRPAARAEGEKAEGRAVGDAAREGAGLASLVGGDGTQSDAAPEAASDRGDTPNGEETSHPGVSHAAPPLTLHASSPSTGRLSASSSAAALGTPRAGASAPVGSPAPFASFAAYAPPFLSSPNGGGAEAEPASASVPQTGDRGALGDRAAGGAETETAENAREEGGCAVGSSSNPKQAPTAAAFPSSFFSFPLAHPSVRDEVAFSSAPGHPSEALQAASLSSFASGSASARSSVASSFPAHFAVSFERSEEAGRDDAAREGQRPVSGDGRGAREGTETATAHAAPAFASLACAPGEAHADGAGTARDARPDETNGECLEARGGAAGPRDSREIPGEASRPEEALAREAALNDN</sequence>
<feature type="compositionally biased region" description="Low complexity" evidence="2">
    <location>
        <begin position="1319"/>
        <end position="1329"/>
    </location>
</feature>
<feature type="compositionally biased region" description="Basic residues" evidence="2">
    <location>
        <begin position="729"/>
        <end position="742"/>
    </location>
</feature>
<organism evidence="4 6">
    <name type="scientific">Neospora caninum (strain Liverpool)</name>
    <dbReference type="NCBI Taxonomy" id="572307"/>
    <lineage>
        <taxon>Eukaryota</taxon>
        <taxon>Sar</taxon>
        <taxon>Alveolata</taxon>
        <taxon>Apicomplexa</taxon>
        <taxon>Conoidasida</taxon>
        <taxon>Coccidia</taxon>
        <taxon>Eucoccidiorida</taxon>
        <taxon>Eimeriorina</taxon>
        <taxon>Sarcocystidae</taxon>
        <taxon>Neospora</taxon>
    </lineage>
</organism>
<feature type="region of interest" description="Disordered" evidence="2">
    <location>
        <begin position="1522"/>
        <end position="1716"/>
    </location>
</feature>
<feature type="compositionally biased region" description="Gly residues" evidence="2">
    <location>
        <begin position="1203"/>
        <end position="1218"/>
    </location>
</feature>
<feature type="compositionally biased region" description="Low complexity" evidence="2">
    <location>
        <begin position="35"/>
        <end position="45"/>
    </location>
</feature>
<feature type="region of interest" description="Disordered" evidence="2">
    <location>
        <begin position="1462"/>
        <end position="1482"/>
    </location>
</feature>
<dbReference type="eggNOG" id="KOG3105">
    <property type="taxonomic scope" value="Eukaryota"/>
</dbReference>
<feature type="compositionally biased region" description="Low complexity" evidence="2">
    <location>
        <begin position="1609"/>
        <end position="1690"/>
    </location>
</feature>
<feature type="region of interest" description="Disordered" evidence="2">
    <location>
        <begin position="1174"/>
        <end position="1445"/>
    </location>
</feature>
<feature type="region of interest" description="Disordered" evidence="2">
    <location>
        <begin position="320"/>
        <end position="442"/>
    </location>
</feature>
<dbReference type="RefSeq" id="XP_003885621.1">
    <property type="nucleotide sequence ID" value="XM_003885572.1"/>
</dbReference>
<dbReference type="InterPro" id="IPR006600">
    <property type="entry name" value="HTH_CenpB_DNA-bd_dom"/>
</dbReference>
<feature type="compositionally biased region" description="Basic and acidic residues" evidence="2">
    <location>
        <begin position="1783"/>
        <end position="1797"/>
    </location>
</feature>
<keyword evidence="6" id="KW-1185">Reference proteome</keyword>
<evidence type="ECO:0000313" key="4">
    <source>
        <dbReference type="EMBL" id="CBZ55593.1"/>
    </source>
</evidence>
<dbReference type="OrthoDB" id="2162928at2759"/>
<evidence type="ECO:0000259" key="3">
    <source>
        <dbReference type="PROSITE" id="PS51253"/>
    </source>
</evidence>
<dbReference type="Pfam" id="PF03221">
    <property type="entry name" value="HTH_Tnp_Tc5"/>
    <property type="match status" value="1"/>
</dbReference>
<keyword evidence="1" id="KW-0238">DNA-binding</keyword>
<reference evidence="4" key="1">
    <citation type="submission" date="2011-02" db="EMBL/GenBank/DDBJ databases">
        <authorList>
            <person name="Aslett M."/>
        </authorList>
    </citation>
    <scope>NUCLEOTIDE SEQUENCE</scope>
    <source>
        <strain evidence="4">Liverpool</strain>
    </source>
</reference>
<feature type="compositionally biased region" description="Low complexity" evidence="2">
    <location>
        <begin position="1336"/>
        <end position="1347"/>
    </location>
</feature>